<protein>
    <recommendedName>
        <fullName evidence="3">Rab-GAP TBC domain-containing protein</fullName>
    </recommendedName>
</protein>
<gene>
    <name evidence="4" type="ORF">PILCRDRAFT_9217</name>
</gene>
<dbReference type="STRING" id="765440.A0A0C3F7Z2"/>
<dbReference type="FunFam" id="1.10.8.270:FF:000011">
    <property type="entry name" value="TBC1 domain family member 5"/>
    <property type="match status" value="1"/>
</dbReference>
<accession>A0A0C3F7Z2</accession>
<dbReference type="AlphaFoldDB" id="A0A0C3F7Z2"/>
<dbReference type="InParanoid" id="A0A0C3F7Z2"/>
<dbReference type="GO" id="GO:0005737">
    <property type="term" value="C:cytoplasm"/>
    <property type="evidence" value="ECO:0007669"/>
    <property type="project" value="UniProtKB-ARBA"/>
</dbReference>
<organism evidence="4 5">
    <name type="scientific">Piloderma croceum (strain F 1598)</name>
    <dbReference type="NCBI Taxonomy" id="765440"/>
    <lineage>
        <taxon>Eukaryota</taxon>
        <taxon>Fungi</taxon>
        <taxon>Dikarya</taxon>
        <taxon>Basidiomycota</taxon>
        <taxon>Agaricomycotina</taxon>
        <taxon>Agaricomycetes</taxon>
        <taxon>Agaricomycetidae</taxon>
        <taxon>Atheliales</taxon>
        <taxon>Atheliaceae</taxon>
        <taxon>Piloderma</taxon>
    </lineage>
</organism>
<evidence type="ECO:0000259" key="3">
    <source>
        <dbReference type="PROSITE" id="PS50086"/>
    </source>
</evidence>
<sequence>MAERHTRPAIDSIKDAYNHLLRAGLSQAKIKDAAIGGRLFSSSDANVGTAGRSIAWKLFLLSDEPLQMPPETPSKIPLATLRASRKNFAETLLQTMRAPDGSYEEGFVVPGSTTSPKSERMAANLEKNNPLSLDDENPWKEWFATVELRKTILQDVERTFPDIGYFRDVDVQYQLTNILYLYSVSVPAIGYRQGMHELLAPLFYAVDYDSISDNINLDDWELKEMCSRTWVAADAWALFLHVMHGVSRWYEWRESEDETGAAKFSALANHVQFNPDGKVDLKPYVAPIVQACNHLQGSLLRSVDPLLWKKLQATGIEPQIYGIRWLRLLFTREFSMQDAMILWDGLFACDPTFEIVQWICVAMLLRIRNKLIPSDYSSQLTYLLRYPSPPPLTAPDLPHHATLLLRQAVALQMSPSPSAGASIVVENRNLLGIPVEVPDPPPAPARRRARPGERSHQISASDGSGVDPSGGRSGLPRQSSHQMGLPESIARGLLDRGESMGINKTFLTAVSELRRNLPDLTASLGRTTPPMHSASYATFPLANERPSEERPPWEPRTRFEMERDISEMRSLNKQLGKSVGWIVDALLQDEDEVKDAERLKSIQSKKREALESLAYVRDVLNGGVTKVEEERLWSEQKFERISRETRHSRNSGSFERSNRPQINKPQPVAPIPLHAGESRPQDAVDFPSSQMVSSSLPREPSPFSHPRSSLTASPPVRRSLHSPSASFSSPSQVLASGPGPSGSLAPWHSTPSGFSVAAPAVAPALPRIPPPTSTTYRPPRISSGQVDPSSPSHVSGNGSPRLEVHHDPLGAL</sequence>
<feature type="compositionally biased region" description="Low complexity" evidence="2">
    <location>
        <begin position="721"/>
        <end position="736"/>
    </location>
</feature>
<dbReference type="Gene3D" id="1.10.472.80">
    <property type="entry name" value="Ypt/Rab-GAP domain of gyp1p, domain 3"/>
    <property type="match status" value="1"/>
</dbReference>
<dbReference type="Pfam" id="PF00566">
    <property type="entry name" value="RabGAP-TBC"/>
    <property type="match status" value="2"/>
</dbReference>
<feature type="compositionally biased region" description="Polar residues" evidence="2">
    <location>
        <begin position="687"/>
        <end position="696"/>
    </location>
</feature>
<dbReference type="FunFam" id="1.10.472.80:FF:000038">
    <property type="entry name" value="TBC1 domain family member 5"/>
    <property type="match status" value="1"/>
</dbReference>
<dbReference type="OrthoDB" id="27140at2759"/>
<feature type="region of interest" description="Disordered" evidence="2">
    <location>
        <begin position="434"/>
        <end position="484"/>
    </location>
</feature>
<dbReference type="GO" id="GO:0005096">
    <property type="term" value="F:GTPase activator activity"/>
    <property type="evidence" value="ECO:0007669"/>
    <property type="project" value="UniProtKB-KW"/>
</dbReference>
<feature type="compositionally biased region" description="Basic and acidic residues" evidence="2">
    <location>
        <begin position="802"/>
        <end position="812"/>
    </location>
</feature>
<feature type="compositionally biased region" description="Polar residues" evidence="2">
    <location>
        <begin position="650"/>
        <end position="664"/>
    </location>
</feature>
<feature type="compositionally biased region" description="Polar residues" evidence="2">
    <location>
        <begin position="784"/>
        <end position="798"/>
    </location>
</feature>
<keyword evidence="5" id="KW-1185">Reference proteome</keyword>
<dbReference type="PROSITE" id="PS50086">
    <property type="entry name" value="TBC_RABGAP"/>
    <property type="match status" value="1"/>
</dbReference>
<dbReference type="HOGENOM" id="CLU_017119_1_0_1"/>
<reference evidence="5" key="2">
    <citation type="submission" date="2015-01" db="EMBL/GenBank/DDBJ databases">
        <title>Evolutionary Origins and Diversification of the Mycorrhizal Mutualists.</title>
        <authorList>
            <consortium name="DOE Joint Genome Institute"/>
            <consortium name="Mycorrhizal Genomics Consortium"/>
            <person name="Kohler A."/>
            <person name="Kuo A."/>
            <person name="Nagy L.G."/>
            <person name="Floudas D."/>
            <person name="Copeland A."/>
            <person name="Barry K.W."/>
            <person name="Cichocki N."/>
            <person name="Veneault-Fourrey C."/>
            <person name="LaButti K."/>
            <person name="Lindquist E.A."/>
            <person name="Lipzen A."/>
            <person name="Lundell T."/>
            <person name="Morin E."/>
            <person name="Murat C."/>
            <person name="Riley R."/>
            <person name="Ohm R."/>
            <person name="Sun H."/>
            <person name="Tunlid A."/>
            <person name="Henrissat B."/>
            <person name="Grigoriev I.V."/>
            <person name="Hibbett D.S."/>
            <person name="Martin F."/>
        </authorList>
    </citation>
    <scope>NUCLEOTIDE SEQUENCE [LARGE SCALE GENOMIC DNA]</scope>
    <source>
        <strain evidence="5">F 1598</strain>
    </source>
</reference>
<evidence type="ECO:0000313" key="5">
    <source>
        <dbReference type="Proteomes" id="UP000054166"/>
    </source>
</evidence>
<evidence type="ECO:0000313" key="4">
    <source>
        <dbReference type="EMBL" id="KIM80775.1"/>
    </source>
</evidence>
<name>A0A0C3F7Z2_PILCF</name>
<evidence type="ECO:0000256" key="1">
    <source>
        <dbReference type="ARBA" id="ARBA00022468"/>
    </source>
</evidence>
<dbReference type="InterPro" id="IPR035969">
    <property type="entry name" value="Rab-GAP_TBC_sf"/>
</dbReference>
<evidence type="ECO:0000256" key="2">
    <source>
        <dbReference type="SAM" id="MobiDB-lite"/>
    </source>
</evidence>
<feature type="compositionally biased region" description="Low complexity" evidence="2">
    <location>
        <begin position="773"/>
        <end position="783"/>
    </location>
</feature>
<dbReference type="Gene3D" id="1.10.8.270">
    <property type="entry name" value="putative rabgap domain of human tbc1 domain family member 14 like domains"/>
    <property type="match status" value="1"/>
</dbReference>
<dbReference type="PANTHER" id="PTHR22957:SF337">
    <property type="entry name" value="TBC1 DOMAIN FAMILY MEMBER 5"/>
    <property type="match status" value="1"/>
</dbReference>
<dbReference type="SUPFAM" id="SSF47923">
    <property type="entry name" value="Ypt/Rab-GAP domain of gyp1p"/>
    <property type="match status" value="2"/>
</dbReference>
<dbReference type="SMART" id="SM00164">
    <property type="entry name" value="TBC"/>
    <property type="match status" value="1"/>
</dbReference>
<dbReference type="EMBL" id="KN833002">
    <property type="protein sequence ID" value="KIM80775.1"/>
    <property type="molecule type" value="Genomic_DNA"/>
</dbReference>
<dbReference type="PANTHER" id="PTHR22957">
    <property type="entry name" value="TBC1 DOMAIN FAMILY MEMBER GTPASE-ACTIVATING PROTEIN"/>
    <property type="match status" value="1"/>
</dbReference>
<proteinExistence type="predicted"/>
<keyword evidence="1" id="KW-0343">GTPase activation</keyword>
<dbReference type="InterPro" id="IPR000195">
    <property type="entry name" value="Rab-GAP-TBC_dom"/>
</dbReference>
<reference evidence="4 5" key="1">
    <citation type="submission" date="2014-04" db="EMBL/GenBank/DDBJ databases">
        <authorList>
            <consortium name="DOE Joint Genome Institute"/>
            <person name="Kuo A."/>
            <person name="Tarkka M."/>
            <person name="Buscot F."/>
            <person name="Kohler A."/>
            <person name="Nagy L.G."/>
            <person name="Floudas D."/>
            <person name="Copeland A."/>
            <person name="Barry K.W."/>
            <person name="Cichocki N."/>
            <person name="Veneault-Fourrey C."/>
            <person name="LaButti K."/>
            <person name="Lindquist E.A."/>
            <person name="Lipzen A."/>
            <person name="Lundell T."/>
            <person name="Morin E."/>
            <person name="Murat C."/>
            <person name="Sun H."/>
            <person name="Tunlid A."/>
            <person name="Henrissat B."/>
            <person name="Grigoriev I.V."/>
            <person name="Hibbett D.S."/>
            <person name="Martin F."/>
            <person name="Nordberg H.P."/>
            <person name="Cantor M.N."/>
            <person name="Hua S.X."/>
        </authorList>
    </citation>
    <scope>NUCLEOTIDE SEQUENCE [LARGE SCALE GENOMIC DNA]</scope>
    <source>
        <strain evidence="4 5">F 1598</strain>
    </source>
</reference>
<feature type="domain" description="Rab-GAP TBC" evidence="3">
    <location>
        <begin position="132"/>
        <end position="350"/>
    </location>
</feature>
<feature type="region of interest" description="Disordered" evidence="2">
    <location>
        <begin position="641"/>
        <end position="812"/>
    </location>
</feature>
<dbReference type="Proteomes" id="UP000054166">
    <property type="component" value="Unassembled WGS sequence"/>
</dbReference>